<evidence type="ECO:0000256" key="4">
    <source>
        <dbReference type="ARBA" id="ARBA00022519"/>
    </source>
</evidence>
<evidence type="ECO:0000256" key="8">
    <source>
        <dbReference type="ARBA" id="ARBA00022777"/>
    </source>
</evidence>
<dbReference type="InterPro" id="IPR005702">
    <property type="entry name" value="Wzc-like_C"/>
</dbReference>
<evidence type="ECO:0000256" key="9">
    <source>
        <dbReference type="ARBA" id="ARBA00022840"/>
    </source>
</evidence>
<dbReference type="FunFam" id="3.40.50.300:FF:000527">
    <property type="entry name" value="Tyrosine-protein kinase etk"/>
    <property type="match status" value="1"/>
</dbReference>
<evidence type="ECO:0000256" key="12">
    <source>
        <dbReference type="ARBA" id="ARBA00023137"/>
    </source>
</evidence>
<dbReference type="Pfam" id="PF02706">
    <property type="entry name" value="Wzz"/>
    <property type="match status" value="1"/>
</dbReference>
<dbReference type="STRING" id="1172194.WQQ_29950"/>
<dbReference type="InterPro" id="IPR025669">
    <property type="entry name" value="AAA_dom"/>
</dbReference>
<evidence type="ECO:0000256" key="11">
    <source>
        <dbReference type="ARBA" id="ARBA00023136"/>
    </source>
</evidence>
<dbReference type="RefSeq" id="WP_007185936.1">
    <property type="nucleotide sequence ID" value="NZ_AKGD01000002.1"/>
</dbReference>
<organism evidence="20 21">
    <name type="scientific">Hydrocarboniphaga effusa AP103</name>
    <dbReference type="NCBI Taxonomy" id="1172194"/>
    <lineage>
        <taxon>Bacteria</taxon>
        <taxon>Pseudomonadati</taxon>
        <taxon>Pseudomonadota</taxon>
        <taxon>Gammaproteobacteria</taxon>
        <taxon>Nevskiales</taxon>
        <taxon>Nevskiaceae</taxon>
        <taxon>Hydrocarboniphaga</taxon>
    </lineage>
</organism>
<keyword evidence="11 16" id="KW-0472">Membrane</keyword>
<dbReference type="Pfam" id="PF23607">
    <property type="entry name" value="WZC_N"/>
    <property type="match status" value="1"/>
</dbReference>
<dbReference type="Pfam" id="PF13614">
    <property type="entry name" value="AAA_31"/>
    <property type="match status" value="1"/>
</dbReference>
<dbReference type="CDD" id="cd05387">
    <property type="entry name" value="BY-kinase"/>
    <property type="match status" value="1"/>
</dbReference>
<keyword evidence="8" id="KW-0418">Kinase</keyword>
<evidence type="ECO:0000256" key="16">
    <source>
        <dbReference type="SAM" id="Phobius"/>
    </source>
</evidence>
<dbReference type="InterPro" id="IPR003856">
    <property type="entry name" value="LPS_length_determ_N"/>
</dbReference>
<evidence type="ECO:0000256" key="10">
    <source>
        <dbReference type="ARBA" id="ARBA00022989"/>
    </source>
</evidence>
<evidence type="ECO:0000256" key="3">
    <source>
        <dbReference type="ARBA" id="ARBA00022475"/>
    </source>
</evidence>
<keyword evidence="6 16" id="KW-0812">Transmembrane</keyword>
<dbReference type="GO" id="GO:0004713">
    <property type="term" value="F:protein tyrosine kinase activity"/>
    <property type="evidence" value="ECO:0007669"/>
    <property type="project" value="UniProtKB-KW"/>
</dbReference>
<evidence type="ECO:0000256" key="7">
    <source>
        <dbReference type="ARBA" id="ARBA00022741"/>
    </source>
</evidence>
<feature type="transmembrane region" description="Helical" evidence="16">
    <location>
        <begin position="39"/>
        <end position="59"/>
    </location>
</feature>
<feature type="coiled-coil region" evidence="14">
    <location>
        <begin position="301"/>
        <end position="365"/>
    </location>
</feature>
<evidence type="ECO:0000256" key="15">
    <source>
        <dbReference type="SAM" id="MobiDB-lite"/>
    </source>
</evidence>
<comment type="caution">
    <text evidence="20">The sequence shown here is derived from an EMBL/GenBank/DDBJ whole genome shotgun (WGS) entry which is preliminary data.</text>
</comment>
<feature type="region of interest" description="Disordered" evidence="15">
    <location>
        <begin position="1"/>
        <end position="21"/>
    </location>
</feature>
<dbReference type="NCBIfam" id="TIGR01007">
    <property type="entry name" value="eps_fam"/>
    <property type="match status" value="1"/>
</dbReference>
<keyword evidence="9" id="KW-0067">ATP-binding</keyword>
<keyword evidence="4" id="KW-0997">Cell inner membrane</keyword>
<feature type="domain" description="Tyrosine-protein kinase G-rich" evidence="19">
    <location>
        <begin position="400"/>
        <end position="479"/>
    </location>
</feature>
<evidence type="ECO:0000256" key="13">
    <source>
        <dbReference type="ARBA" id="ARBA00053015"/>
    </source>
</evidence>
<evidence type="ECO:0000259" key="19">
    <source>
        <dbReference type="Pfam" id="PF13807"/>
    </source>
</evidence>
<reference evidence="20 21" key="1">
    <citation type="journal article" date="2012" name="J. Bacteriol.">
        <title>Genome Sequence of n-Alkane-Degrading Hydrocarboniphaga effusa Strain AP103T (ATCC BAA-332T).</title>
        <authorList>
            <person name="Chang H.K."/>
            <person name="Zylstra G.J."/>
            <person name="Chae J.C."/>
        </authorList>
    </citation>
    <scope>NUCLEOTIDE SEQUENCE [LARGE SCALE GENOMIC DNA]</scope>
    <source>
        <strain evidence="20 21">AP103</strain>
    </source>
</reference>
<evidence type="ECO:0000313" key="20">
    <source>
        <dbReference type="EMBL" id="EIT69413.1"/>
    </source>
</evidence>
<comment type="catalytic activity">
    <reaction evidence="13">
        <text>L-tyrosyl-[protein] + ATP = O-phospho-L-tyrosyl-[protein] + ADP + H(+)</text>
        <dbReference type="Rhea" id="RHEA:10596"/>
        <dbReference type="Rhea" id="RHEA-COMP:10136"/>
        <dbReference type="Rhea" id="RHEA-COMP:20101"/>
        <dbReference type="ChEBI" id="CHEBI:15378"/>
        <dbReference type="ChEBI" id="CHEBI:30616"/>
        <dbReference type="ChEBI" id="CHEBI:46858"/>
        <dbReference type="ChEBI" id="CHEBI:61978"/>
        <dbReference type="ChEBI" id="CHEBI:456216"/>
    </reaction>
</comment>
<evidence type="ECO:0000259" key="17">
    <source>
        <dbReference type="Pfam" id="PF02706"/>
    </source>
</evidence>
<feature type="compositionally biased region" description="Polar residues" evidence="15">
    <location>
        <begin position="9"/>
        <end position="21"/>
    </location>
</feature>
<keyword evidence="10 16" id="KW-1133">Transmembrane helix</keyword>
<dbReference type="SUPFAM" id="SSF52540">
    <property type="entry name" value="P-loop containing nucleoside triphosphate hydrolases"/>
    <property type="match status" value="1"/>
</dbReference>
<comment type="similarity">
    <text evidence="2">Belongs to the etk/wzc family.</text>
</comment>
<proteinExistence type="inferred from homology"/>
<feature type="domain" description="AAA" evidence="18">
    <location>
        <begin position="569"/>
        <end position="680"/>
    </location>
</feature>
<feature type="domain" description="Polysaccharide chain length determinant N-terminal" evidence="17">
    <location>
        <begin position="23"/>
        <end position="118"/>
    </location>
</feature>
<dbReference type="Pfam" id="PF13807">
    <property type="entry name" value="GNVR"/>
    <property type="match status" value="1"/>
</dbReference>
<keyword evidence="21" id="KW-1185">Reference proteome</keyword>
<dbReference type="PATRIC" id="fig|1172194.4.peg.2902"/>
<dbReference type="GO" id="GO:0005524">
    <property type="term" value="F:ATP binding"/>
    <property type="evidence" value="ECO:0007669"/>
    <property type="project" value="UniProtKB-KW"/>
</dbReference>
<dbReference type="GO" id="GO:0042802">
    <property type="term" value="F:identical protein binding"/>
    <property type="evidence" value="ECO:0007669"/>
    <property type="project" value="UniProtKB-ARBA"/>
</dbReference>
<protein>
    <submittedName>
        <fullName evidence="20">Uncharacterized protein</fullName>
    </submittedName>
</protein>
<dbReference type="InterPro" id="IPR027417">
    <property type="entry name" value="P-loop_NTPase"/>
</dbReference>
<keyword evidence="3" id="KW-1003">Cell membrane</keyword>
<dbReference type="InterPro" id="IPR032807">
    <property type="entry name" value="GNVR"/>
</dbReference>
<evidence type="ECO:0000313" key="21">
    <source>
        <dbReference type="Proteomes" id="UP000003704"/>
    </source>
</evidence>
<dbReference type="InterPro" id="IPR050445">
    <property type="entry name" value="Bact_polysacc_biosynth/exp"/>
</dbReference>
<keyword evidence="12" id="KW-0829">Tyrosine-protein kinase</keyword>
<dbReference type="Gene3D" id="3.40.50.300">
    <property type="entry name" value="P-loop containing nucleotide triphosphate hydrolases"/>
    <property type="match status" value="1"/>
</dbReference>
<keyword evidence="14" id="KW-0175">Coiled coil</keyword>
<name>I8T6Q2_9GAMM</name>
<feature type="transmembrane region" description="Helical" evidence="16">
    <location>
        <begin position="456"/>
        <end position="477"/>
    </location>
</feature>
<dbReference type="EMBL" id="AKGD01000002">
    <property type="protein sequence ID" value="EIT69413.1"/>
    <property type="molecule type" value="Genomic_DNA"/>
</dbReference>
<evidence type="ECO:0000256" key="14">
    <source>
        <dbReference type="SAM" id="Coils"/>
    </source>
</evidence>
<accession>I8T6Q2</accession>
<comment type="subcellular location">
    <subcellularLocation>
        <location evidence="1">Cell inner membrane</location>
        <topology evidence="1">Multi-pass membrane protein</topology>
    </subcellularLocation>
</comment>
<evidence type="ECO:0000256" key="2">
    <source>
        <dbReference type="ARBA" id="ARBA00008883"/>
    </source>
</evidence>
<evidence type="ECO:0000256" key="1">
    <source>
        <dbReference type="ARBA" id="ARBA00004429"/>
    </source>
</evidence>
<dbReference type="AlphaFoldDB" id="I8T6Q2"/>
<dbReference type="PANTHER" id="PTHR32309:SF32">
    <property type="entry name" value="TYROSINE-PROTEIN KINASE ETK-RELATED"/>
    <property type="match status" value="1"/>
</dbReference>
<dbReference type="GO" id="GO:0005886">
    <property type="term" value="C:plasma membrane"/>
    <property type="evidence" value="ECO:0007669"/>
    <property type="project" value="UniProtKB-SubCell"/>
</dbReference>
<gene>
    <name evidence="20" type="ORF">WQQ_29950</name>
</gene>
<sequence length="749" mass="82325">MYNERPQFSRPQPSGFGSPSDGDQISLREIFDLLRAGRWTIAIVASVVLLLGLCIAFLVPPSFVATGVVQIDDPGKTATAAASAEFQALPTFLSGALLQTEGELQILMTRLVLDPVIERMNLEVVAYPRHFPIIGSAYSRMINGGSAEPVKVWSPFRRWAWGGEDIGIESMEVPRGLLNDEFELRATEDGYSLSIPWGEEVLRGKVGVPAASADGSIRLLVSQLRAQPGTLFSVTKFSHDDTVKNLLGRMTIAELGTASGVIAISFSGPKRAMVKDFVNALEASYLQQNIDRRSLDAQRSLEFLESQLPKLRSQMLAAQEQLAQYQQKHGSTDLGAETQVLLESSANLETRRLGLIQQLDQIKQQFTAQHPAVQSIVQQLRSVEQDQNRLKGRLGALPPTQQEILNLSRDVQAYTQLYNTMLASIQNYQVAKAGTVGNVRIVDTANEPFKPSFPKLMTIAPISLALGLLLGVVWVFVQRGMIGGVEDPSELERRTRLQTLAMLPYSRKQRRIARAIKSGDSGGARVLAQLEAEEPAIEALRSLRTTLELTLRQASNNVVMMCGPAPELGKTFITVNFAAVLAQSGRRVLVIDADLRRGRLHTYFSNEVGQGVTDVVRRETPYDSVVRSTDIVGLDYVSRGAHAPNSAETLLHSRFTELVEQLSKRYDCVLIDTPPILAVTDAAIVGRHAGTSLFVIKSATHRMSEIEDAVRRMAAADIELHGVLFNQVGARAGSYGYGDYGYRYYEYQA</sequence>
<evidence type="ECO:0000256" key="6">
    <source>
        <dbReference type="ARBA" id="ARBA00022692"/>
    </source>
</evidence>
<evidence type="ECO:0000259" key="18">
    <source>
        <dbReference type="Pfam" id="PF13614"/>
    </source>
</evidence>
<dbReference type="Proteomes" id="UP000003704">
    <property type="component" value="Unassembled WGS sequence"/>
</dbReference>
<keyword evidence="7" id="KW-0547">Nucleotide-binding</keyword>
<dbReference type="PANTHER" id="PTHR32309">
    <property type="entry name" value="TYROSINE-PROTEIN KINASE"/>
    <property type="match status" value="1"/>
</dbReference>
<evidence type="ECO:0000256" key="5">
    <source>
        <dbReference type="ARBA" id="ARBA00022679"/>
    </source>
</evidence>
<keyword evidence="5" id="KW-0808">Transferase</keyword>